<name>A0A4R2LLL0_9FIRM</name>
<dbReference type="SUPFAM" id="SSF47413">
    <property type="entry name" value="lambda repressor-like DNA-binding domains"/>
    <property type="match status" value="1"/>
</dbReference>
<dbReference type="InterPro" id="IPR013096">
    <property type="entry name" value="Cupin_2"/>
</dbReference>
<dbReference type="RefSeq" id="WP_243115518.1">
    <property type="nucleotide sequence ID" value="NZ_JANKAQ010000009.1"/>
</dbReference>
<dbReference type="SUPFAM" id="SSF51182">
    <property type="entry name" value="RmlC-like cupins"/>
    <property type="match status" value="1"/>
</dbReference>
<gene>
    <name evidence="3" type="ORF">EV212_10890</name>
</gene>
<comment type="caution">
    <text evidence="3">The sequence shown here is derived from an EMBL/GenBank/DDBJ whole genome shotgun (WGS) entry which is preliminary data.</text>
</comment>
<dbReference type="SMART" id="SM00530">
    <property type="entry name" value="HTH_XRE"/>
    <property type="match status" value="1"/>
</dbReference>
<dbReference type="Gene3D" id="1.10.260.40">
    <property type="entry name" value="lambda repressor-like DNA-binding domains"/>
    <property type="match status" value="1"/>
</dbReference>
<dbReference type="GO" id="GO:0003700">
    <property type="term" value="F:DNA-binding transcription factor activity"/>
    <property type="evidence" value="ECO:0007669"/>
    <property type="project" value="TreeGrafter"/>
</dbReference>
<dbReference type="InterPro" id="IPR010982">
    <property type="entry name" value="Lambda_DNA-bd_dom_sf"/>
</dbReference>
<dbReference type="Gene3D" id="2.60.120.10">
    <property type="entry name" value="Jelly Rolls"/>
    <property type="match status" value="1"/>
</dbReference>
<dbReference type="PROSITE" id="PS50943">
    <property type="entry name" value="HTH_CROC1"/>
    <property type="match status" value="1"/>
</dbReference>
<dbReference type="PANTHER" id="PTHR46797">
    <property type="entry name" value="HTH-TYPE TRANSCRIPTIONAL REGULATOR"/>
    <property type="match status" value="1"/>
</dbReference>
<sequence length="189" mass="21518">MSDIDLNKIGNILRNRRMEKNLSIRDLSARSDVAASTISQIETGKTSPNLLTLKSLCNALDLPVFSLFMDDEIANVRLVRHNEQQTFIRNISNGKALVESLITQGRNEMWGAIIDIPAHSDSGTFAHHGGEELVFMLEGCIRFELENYQGYTLEKYDTLYYPNYIGHRWINNCDEDAKILIISTSPYKF</sequence>
<dbReference type="PANTHER" id="PTHR46797:SF1">
    <property type="entry name" value="METHYLPHOSPHONATE SYNTHASE"/>
    <property type="match status" value="1"/>
</dbReference>
<dbReference type="InterPro" id="IPR050807">
    <property type="entry name" value="TransReg_Diox_bact_type"/>
</dbReference>
<keyword evidence="1" id="KW-0238">DNA-binding</keyword>
<dbReference type="Proteomes" id="UP000295711">
    <property type="component" value="Unassembled WGS sequence"/>
</dbReference>
<dbReference type="InterPro" id="IPR001387">
    <property type="entry name" value="Cro/C1-type_HTH"/>
</dbReference>
<reference evidence="3 4" key="1">
    <citation type="submission" date="2019-03" db="EMBL/GenBank/DDBJ databases">
        <title>Genomic Encyclopedia of Type Strains, Phase IV (KMG-IV): sequencing the most valuable type-strain genomes for metagenomic binning, comparative biology and taxonomic classification.</title>
        <authorList>
            <person name="Goeker M."/>
        </authorList>
    </citation>
    <scope>NUCLEOTIDE SEQUENCE [LARGE SCALE GENOMIC DNA]</scope>
    <source>
        <strain evidence="3 4">DSM 28559</strain>
    </source>
</reference>
<organism evidence="3 4">
    <name type="scientific">Frisingicoccus caecimuris</name>
    <dbReference type="NCBI Taxonomy" id="1796636"/>
    <lineage>
        <taxon>Bacteria</taxon>
        <taxon>Bacillati</taxon>
        <taxon>Bacillota</taxon>
        <taxon>Clostridia</taxon>
        <taxon>Lachnospirales</taxon>
        <taxon>Lachnospiraceae</taxon>
        <taxon>Frisingicoccus</taxon>
    </lineage>
</organism>
<dbReference type="Pfam" id="PF07883">
    <property type="entry name" value="Cupin_2"/>
    <property type="match status" value="1"/>
</dbReference>
<evidence type="ECO:0000256" key="1">
    <source>
        <dbReference type="ARBA" id="ARBA00023125"/>
    </source>
</evidence>
<dbReference type="GO" id="GO:0003677">
    <property type="term" value="F:DNA binding"/>
    <property type="evidence" value="ECO:0007669"/>
    <property type="project" value="UniProtKB-KW"/>
</dbReference>
<keyword evidence="4" id="KW-1185">Reference proteome</keyword>
<dbReference type="AlphaFoldDB" id="A0A4R2LLL0"/>
<accession>A0A4R2LLL0</accession>
<dbReference type="CDD" id="cd00093">
    <property type="entry name" value="HTH_XRE"/>
    <property type="match status" value="1"/>
</dbReference>
<evidence type="ECO:0000259" key="2">
    <source>
        <dbReference type="PROSITE" id="PS50943"/>
    </source>
</evidence>
<dbReference type="InterPro" id="IPR014710">
    <property type="entry name" value="RmlC-like_jellyroll"/>
</dbReference>
<feature type="domain" description="HTH cro/C1-type" evidence="2">
    <location>
        <begin position="13"/>
        <end position="67"/>
    </location>
</feature>
<evidence type="ECO:0000313" key="3">
    <source>
        <dbReference type="EMBL" id="TCO84330.1"/>
    </source>
</evidence>
<evidence type="ECO:0000313" key="4">
    <source>
        <dbReference type="Proteomes" id="UP000295711"/>
    </source>
</evidence>
<protein>
    <submittedName>
        <fullName evidence="3">XRE family transcriptional regulator</fullName>
    </submittedName>
</protein>
<dbReference type="Pfam" id="PF01381">
    <property type="entry name" value="HTH_3"/>
    <property type="match status" value="1"/>
</dbReference>
<proteinExistence type="predicted"/>
<dbReference type="EMBL" id="SLXA01000008">
    <property type="protein sequence ID" value="TCO84330.1"/>
    <property type="molecule type" value="Genomic_DNA"/>
</dbReference>
<dbReference type="InterPro" id="IPR011051">
    <property type="entry name" value="RmlC_Cupin_sf"/>
</dbReference>
<dbReference type="GO" id="GO:0005829">
    <property type="term" value="C:cytosol"/>
    <property type="evidence" value="ECO:0007669"/>
    <property type="project" value="TreeGrafter"/>
</dbReference>
<dbReference type="CDD" id="cd02209">
    <property type="entry name" value="cupin_XRE_C"/>
    <property type="match status" value="1"/>
</dbReference>